<sequence>MVRIEWQTDNAASLNAAWAIENGNMTDVVKLMHHHAHFSSRFVARVDKTGIVIVQID</sequence>
<protein>
    <submittedName>
        <fullName evidence="1">Uncharacterized protein</fullName>
    </submittedName>
</protein>
<evidence type="ECO:0000313" key="1">
    <source>
        <dbReference type="EMBL" id="KZS15853.1"/>
    </source>
</evidence>
<keyword evidence="2" id="KW-1185">Reference proteome</keyword>
<proteinExistence type="predicted"/>
<reference evidence="1 2" key="1">
    <citation type="submission" date="2016-03" db="EMBL/GenBank/DDBJ databases">
        <title>EvidentialGene: Evidence-directed Construction of Genes on Genomes.</title>
        <authorList>
            <person name="Gilbert D.G."/>
            <person name="Choi J.-H."/>
            <person name="Mockaitis K."/>
            <person name="Colbourne J."/>
            <person name="Pfrender M."/>
        </authorList>
    </citation>
    <scope>NUCLEOTIDE SEQUENCE [LARGE SCALE GENOMIC DNA]</scope>
    <source>
        <strain evidence="1 2">Xinb3</strain>
        <tissue evidence="1">Complete organism</tissue>
    </source>
</reference>
<organism evidence="1 2">
    <name type="scientific">Daphnia magna</name>
    <dbReference type="NCBI Taxonomy" id="35525"/>
    <lineage>
        <taxon>Eukaryota</taxon>
        <taxon>Metazoa</taxon>
        <taxon>Ecdysozoa</taxon>
        <taxon>Arthropoda</taxon>
        <taxon>Crustacea</taxon>
        <taxon>Branchiopoda</taxon>
        <taxon>Diplostraca</taxon>
        <taxon>Cladocera</taxon>
        <taxon>Anomopoda</taxon>
        <taxon>Daphniidae</taxon>
        <taxon>Daphnia</taxon>
    </lineage>
</organism>
<comment type="caution">
    <text evidence="1">The sequence shown here is derived from an EMBL/GenBank/DDBJ whole genome shotgun (WGS) entry which is preliminary data.</text>
</comment>
<dbReference type="AlphaFoldDB" id="A0A164Z1Z3"/>
<gene>
    <name evidence="1" type="ORF">APZ42_018515</name>
</gene>
<evidence type="ECO:0000313" key="2">
    <source>
        <dbReference type="Proteomes" id="UP000076858"/>
    </source>
</evidence>
<dbReference type="EMBL" id="LRGB01000823">
    <property type="protein sequence ID" value="KZS15853.1"/>
    <property type="molecule type" value="Genomic_DNA"/>
</dbReference>
<dbReference type="Proteomes" id="UP000076858">
    <property type="component" value="Unassembled WGS sequence"/>
</dbReference>
<accession>A0A164Z1Z3</accession>
<name>A0A164Z1Z3_9CRUS</name>